<name>A0A139MAW9_9STRE</name>
<proteinExistence type="predicted"/>
<comment type="caution">
    <text evidence="2">The sequence shown here is derived from an EMBL/GenBank/DDBJ whole genome shotgun (WGS) entry which is preliminary data.</text>
</comment>
<protein>
    <submittedName>
        <fullName evidence="2">Mobile element protein</fullName>
    </submittedName>
</protein>
<feature type="domain" description="HTH-like" evidence="1">
    <location>
        <begin position="5"/>
        <end position="33"/>
    </location>
</feature>
<evidence type="ECO:0000259" key="1">
    <source>
        <dbReference type="Pfam" id="PF13276"/>
    </source>
</evidence>
<gene>
    <name evidence="2" type="ORF">SGADD02_02296</name>
</gene>
<sequence length="68" mass="8031">MTNFVNRQLGTNYNKKRIRRLMKILGIRSVIRRVRQSCTKKVEKDFTKKTSLIVISPQQLPIRNGARM</sequence>
<evidence type="ECO:0000313" key="2">
    <source>
        <dbReference type="EMBL" id="KXT60915.1"/>
    </source>
</evidence>
<dbReference type="EMBL" id="LQOF01000569">
    <property type="protein sequence ID" value="KXT60915.1"/>
    <property type="molecule type" value="Genomic_DNA"/>
</dbReference>
<dbReference type="Proteomes" id="UP000070198">
    <property type="component" value="Unassembled WGS sequence"/>
</dbReference>
<dbReference type="PATRIC" id="fig|315405.11.peg.2762"/>
<dbReference type="Pfam" id="PF13276">
    <property type="entry name" value="HTH_21"/>
    <property type="match status" value="1"/>
</dbReference>
<organism evidence="2 3">
    <name type="scientific">Streptococcus gallolyticus</name>
    <dbReference type="NCBI Taxonomy" id="315405"/>
    <lineage>
        <taxon>Bacteria</taxon>
        <taxon>Bacillati</taxon>
        <taxon>Bacillota</taxon>
        <taxon>Bacilli</taxon>
        <taxon>Lactobacillales</taxon>
        <taxon>Streptococcaceae</taxon>
        <taxon>Streptococcus</taxon>
    </lineage>
</organism>
<evidence type="ECO:0000313" key="3">
    <source>
        <dbReference type="Proteomes" id="UP000070198"/>
    </source>
</evidence>
<dbReference type="InterPro" id="IPR025948">
    <property type="entry name" value="HTH-like_dom"/>
</dbReference>
<accession>A0A139MAW9</accession>
<reference evidence="2 3" key="1">
    <citation type="submission" date="2016-01" db="EMBL/GenBank/DDBJ databases">
        <title>Highly variable Streptococcus oralis are common among viridans streptococci isolated from primates.</title>
        <authorList>
            <person name="Denapaite D."/>
            <person name="Rieger M."/>
            <person name="Koendgen S."/>
            <person name="Brueckner R."/>
            <person name="Ochigava I."/>
            <person name="Kappeler P."/>
            <person name="Maetz-Rensing K."/>
            <person name="Leendertz F."/>
            <person name="Hakenbeck R."/>
        </authorList>
    </citation>
    <scope>NUCLEOTIDE SEQUENCE [LARGE SCALE GENOMIC DNA]</scope>
    <source>
        <strain evidence="2 3">DD02</strain>
    </source>
</reference>
<dbReference type="AlphaFoldDB" id="A0A139MAW9"/>